<accession>A0ABU4RPU4</accession>
<evidence type="ECO:0000313" key="2">
    <source>
        <dbReference type="EMBL" id="MDX6806849.1"/>
    </source>
</evidence>
<feature type="chain" id="PRO_5045214050" evidence="1">
    <location>
        <begin position="26"/>
        <end position="178"/>
    </location>
</feature>
<protein>
    <submittedName>
        <fullName evidence="2">Uncharacterized protein</fullName>
    </submittedName>
</protein>
<keyword evidence="1" id="KW-0732">Signal</keyword>
<evidence type="ECO:0000256" key="1">
    <source>
        <dbReference type="SAM" id="SignalP"/>
    </source>
</evidence>
<organism evidence="2 3">
    <name type="scientific">Terrihabitans rhizophilus</name>
    <dbReference type="NCBI Taxonomy" id="3092662"/>
    <lineage>
        <taxon>Bacteria</taxon>
        <taxon>Pseudomonadati</taxon>
        <taxon>Pseudomonadota</taxon>
        <taxon>Alphaproteobacteria</taxon>
        <taxon>Hyphomicrobiales</taxon>
        <taxon>Terrihabitans</taxon>
    </lineage>
</organism>
<keyword evidence="3" id="KW-1185">Reference proteome</keyword>
<sequence length="178" mass="18678">MRLSRLLISSAAASAIVFASLPASAMPTVSLRAAAIESAPALIKVDHRHHHGSGAAVGVGLGVGLIAGAAIASAAREPDRVYIEEAPPPPPRRVYVERRVDETADEAVRACARGLLDTARRDGAFDSEVGAIDSVSPKPDGGHRVEAEVTLIYPRYERTSNVVCHTEGGYLVSARTGY</sequence>
<gene>
    <name evidence="2" type="ORF">SCD90_12310</name>
</gene>
<evidence type="ECO:0000313" key="3">
    <source>
        <dbReference type="Proteomes" id="UP001274321"/>
    </source>
</evidence>
<dbReference type="RefSeq" id="WP_319844973.1">
    <property type="nucleotide sequence ID" value="NZ_JAXAFJ010000007.1"/>
</dbReference>
<dbReference type="Proteomes" id="UP001274321">
    <property type="component" value="Unassembled WGS sequence"/>
</dbReference>
<reference evidence="2 3" key="1">
    <citation type="submission" date="2023-11" db="EMBL/GenBank/DDBJ databases">
        <authorList>
            <person name="Bao R."/>
        </authorList>
    </citation>
    <scope>NUCLEOTIDE SEQUENCE [LARGE SCALE GENOMIC DNA]</scope>
    <source>
        <strain evidence="2 3">PJ23</strain>
    </source>
</reference>
<dbReference type="EMBL" id="JAXAFJ010000007">
    <property type="protein sequence ID" value="MDX6806849.1"/>
    <property type="molecule type" value="Genomic_DNA"/>
</dbReference>
<feature type="signal peptide" evidence="1">
    <location>
        <begin position="1"/>
        <end position="25"/>
    </location>
</feature>
<comment type="caution">
    <text evidence="2">The sequence shown here is derived from an EMBL/GenBank/DDBJ whole genome shotgun (WGS) entry which is preliminary data.</text>
</comment>
<proteinExistence type="predicted"/>
<name>A0ABU4RPU4_9HYPH</name>